<evidence type="ECO:0000313" key="2">
    <source>
        <dbReference type="Proteomes" id="UP000076512"/>
    </source>
</evidence>
<dbReference type="STRING" id="455432.AWN90_13855"/>
<accession>A0A164HW25</accession>
<dbReference type="InterPro" id="IPR057899">
    <property type="entry name" value="Gp53"/>
</dbReference>
<proteinExistence type="predicted"/>
<keyword evidence="2" id="KW-1185">Reference proteome</keyword>
<dbReference type="AlphaFoldDB" id="A0A164HW25"/>
<dbReference type="Pfam" id="PF25684">
    <property type="entry name" value="Mycobacteriophage_Gp53"/>
    <property type="match status" value="1"/>
</dbReference>
<organism evidence="1 2">
    <name type="scientific">Nocardia terpenica</name>
    <dbReference type="NCBI Taxonomy" id="455432"/>
    <lineage>
        <taxon>Bacteria</taxon>
        <taxon>Bacillati</taxon>
        <taxon>Actinomycetota</taxon>
        <taxon>Actinomycetes</taxon>
        <taxon>Mycobacteriales</taxon>
        <taxon>Nocardiaceae</taxon>
        <taxon>Nocardia</taxon>
    </lineage>
</organism>
<gene>
    <name evidence="1" type="ORF">AWN90_13855</name>
</gene>
<reference evidence="1 2" key="1">
    <citation type="submission" date="2016-04" db="EMBL/GenBank/DDBJ databases">
        <authorList>
            <person name="Evans L.H."/>
            <person name="Alamgir A."/>
            <person name="Owens N."/>
            <person name="Weber N.D."/>
            <person name="Virtaneva K."/>
            <person name="Barbian K."/>
            <person name="Babar A."/>
            <person name="Rosenke K."/>
        </authorList>
    </citation>
    <scope>NUCLEOTIDE SEQUENCE [LARGE SCALE GENOMIC DNA]</scope>
    <source>
        <strain evidence="1 2">IFM 0406</strain>
    </source>
</reference>
<dbReference type="EMBL" id="LWGR01000021">
    <property type="protein sequence ID" value="KZM68867.1"/>
    <property type="molecule type" value="Genomic_DNA"/>
</dbReference>
<name>A0A164HW25_9NOCA</name>
<comment type="caution">
    <text evidence="1">The sequence shown here is derived from an EMBL/GenBank/DDBJ whole genome shotgun (WGS) entry which is preliminary data.</text>
</comment>
<dbReference type="Proteomes" id="UP000076512">
    <property type="component" value="Unassembled WGS sequence"/>
</dbReference>
<protein>
    <submittedName>
        <fullName evidence="1">Uncharacterized protein</fullName>
    </submittedName>
</protein>
<evidence type="ECO:0000313" key="1">
    <source>
        <dbReference type="EMBL" id="KZM68867.1"/>
    </source>
</evidence>
<sequence length="186" mass="20488">MNGTDVKAAVKRAAASVVIQWPDVIEADDLEQELWIWITESPSVRAKLVNGTMRDRHNLLVRKGHSVASATRKSNLRFAAEFHYSVDDAKAILGGDERGADSLDDLTEAMDQLRGRNPEQAEVIRRKYGEGEVLGTDAARKMLQRALVSLTDEMNRIVREKFDAYGGGPGSRKAISNQAAQAAIRV</sequence>